<evidence type="ECO:0000313" key="2">
    <source>
        <dbReference type="EMBL" id="MBL0408619.1"/>
    </source>
</evidence>
<name>A0A936ZK44_9HYPH</name>
<protein>
    <submittedName>
        <fullName evidence="2">Ribosome-associated translation inhibitor RaiA</fullName>
    </submittedName>
</protein>
<accession>A0A936ZK44</accession>
<dbReference type="InterPro" id="IPR003489">
    <property type="entry name" value="RHF/RaiA"/>
</dbReference>
<dbReference type="RefSeq" id="WP_202066637.1">
    <property type="nucleotide sequence ID" value="NZ_JAEQMY010000339.1"/>
</dbReference>
<reference evidence="2" key="1">
    <citation type="submission" date="2021-01" db="EMBL/GenBank/DDBJ databases">
        <title>Microvirga sp.</title>
        <authorList>
            <person name="Kim M.K."/>
        </authorList>
    </citation>
    <scope>NUCLEOTIDE SEQUENCE</scope>
    <source>
        <strain evidence="2">5420S-16</strain>
    </source>
</reference>
<sequence>MQSSTIHLGDGLPDYARENILRVASKYFGRLNTASAHFSKEGITYRCSVNIQMGGLPMKSADGRDKDIYLAFNAALEKVAKQLRRTKRELREDKGERVDKDTLLRERINPAPDSDEDLLYAEGTGSEDERGSL</sequence>
<comment type="caution">
    <text evidence="2">The sequence shown here is derived from an EMBL/GenBank/DDBJ whole genome shotgun (WGS) entry which is preliminary data.</text>
</comment>
<dbReference type="EMBL" id="JAEQMY010000339">
    <property type="protein sequence ID" value="MBL0408619.1"/>
    <property type="molecule type" value="Genomic_DNA"/>
</dbReference>
<evidence type="ECO:0000313" key="3">
    <source>
        <dbReference type="Proteomes" id="UP000605848"/>
    </source>
</evidence>
<dbReference type="Proteomes" id="UP000605848">
    <property type="component" value="Unassembled WGS sequence"/>
</dbReference>
<proteinExistence type="predicted"/>
<evidence type="ECO:0000256" key="1">
    <source>
        <dbReference type="SAM" id="MobiDB-lite"/>
    </source>
</evidence>
<dbReference type="Gene3D" id="3.30.160.100">
    <property type="entry name" value="Ribosome hibernation promotion factor-like"/>
    <property type="match status" value="1"/>
</dbReference>
<gene>
    <name evidence="2" type="primary">raiA</name>
    <name evidence="2" type="ORF">JKG68_32710</name>
</gene>
<feature type="compositionally biased region" description="Basic and acidic residues" evidence="1">
    <location>
        <begin position="90"/>
        <end position="108"/>
    </location>
</feature>
<dbReference type="InterPro" id="IPR036567">
    <property type="entry name" value="RHF-like"/>
</dbReference>
<dbReference type="AlphaFoldDB" id="A0A936ZK44"/>
<feature type="region of interest" description="Disordered" evidence="1">
    <location>
        <begin position="90"/>
        <end position="133"/>
    </location>
</feature>
<organism evidence="2 3">
    <name type="scientific">Microvirga aerilata</name>
    <dbReference type="NCBI Taxonomy" id="670292"/>
    <lineage>
        <taxon>Bacteria</taxon>
        <taxon>Pseudomonadati</taxon>
        <taxon>Pseudomonadota</taxon>
        <taxon>Alphaproteobacteria</taxon>
        <taxon>Hyphomicrobiales</taxon>
        <taxon>Methylobacteriaceae</taxon>
        <taxon>Microvirga</taxon>
    </lineage>
</organism>
<dbReference type="SUPFAM" id="SSF69754">
    <property type="entry name" value="Ribosome binding protein Y (YfiA homologue)"/>
    <property type="match status" value="1"/>
</dbReference>
<dbReference type="NCBIfam" id="TIGR00741">
    <property type="entry name" value="yfiA"/>
    <property type="match status" value="1"/>
</dbReference>
<keyword evidence="3" id="KW-1185">Reference proteome</keyword>
<dbReference type="Pfam" id="PF02482">
    <property type="entry name" value="Ribosomal_S30AE"/>
    <property type="match status" value="1"/>
</dbReference>